<dbReference type="GO" id="GO:0008713">
    <property type="term" value="F:ADP-heptose-lipopolysaccharide heptosyltransferase activity"/>
    <property type="evidence" value="ECO:0007669"/>
    <property type="project" value="TreeGrafter"/>
</dbReference>
<gene>
    <name evidence="3" type="ORF">NH26_13610</name>
</gene>
<dbReference type="SUPFAM" id="SSF53756">
    <property type="entry name" value="UDP-Glycosyltransferase/glycogen phosphorylase"/>
    <property type="match status" value="1"/>
</dbReference>
<dbReference type="OrthoDB" id="976295at2"/>
<dbReference type="Gene3D" id="3.40.50.2000">
    <property type="entry name" value="Glycogen Phosphorylase B"/>
    <property type="match status" value="1"/>
</dbReference>
<dbReference type="RefSeq" id="WP_044226065.1">
    <property type="nucleotide sequence ID" value="NZ_JRYR02000001.1"/>
</dbReference>
<sequence length="312" mass="35746">MIVQGIKKIVISGNSFLRDFGIGLQILPILKKYNNDLEIVWLGSEEQKIIADLTSFIDSFEIISDSFLFNDVNALLLLSENNELSKQARDQKIQYRVGGKYSWRYNRRLTHSIDLSKSTTLLDAYFQIISLLEIPSKDCFTSTDIINAPDQFFRGVFKKEEKNFLFYPYREEEHRAWPGIRYFELIEALPKYVNNYIVAGNEMEGKALKLTSPELFRSPSVKDYTEIEDLEEALALISKADQFITYNNDMAHFAYAMGVNVLIISAAADTFYLHNDLNKVVTNDASCIKCIGDKACECMKKLQINTVLEEVS</sequence>
<dbReference type="STRING" id="915059.NH26_13610"/>
<dbReference type="InterPro" id="IPR051199">
    <property type="entry name" value="LPS_LOS_Heptosyltrfase"/>
</dbReference>
<dbReference type="GO" id="GO:0009244">
    <property type="term" value="P:lipopolysaccharide core region biosynthetic process"/>
    <property type="evidence" value="ECO:0007669"/>
    <property type="project" value="TreeGrafter"/>
</dbReference>
<dbReference type="EMBL" id="JRYR02000001">
    <property type="protein sequence ID" value="OHX67305.1"/>
    <property type="molecule type" value="Genomic_DNA"/>
</dbReference>
<accession>A0A1S1Z2H1</accession>
<evidence type="ECO:0000313" key="3">
    <source>
        <dbReference type="EMBL" id="OHX67305.1"/>
    </source>
</evidence>
<organism evidence="3 4">
    <name type="scientific">Flammeovirga pacifica</name>
    <dbReference type="NCBI Taxonomy" id="915059"/>
    <lineage>
        <taxon>Bacteria</taxon>
        <taxon>Pseudomonadati</taxon>
        <taxon>Bacteroidota</taxon>
        <taxon>Cytophagia</taxon>
        <taxon>Cytophagales</taxon>
        <taxon>Flammeovirgaceae</taxon>
        <taxon>Flammeovirga</taxon>
    </lineage>
</organism>
<evidence type="ECO:0000256" key="1">
    <source>
        <dbReference type="ARBA" id="ARBA00022676"/>
    </source>
</evidence>
<dbReference type="Pfam" id="PF01075">
    <property type="entry name" value="Glyco_transf_9"/>
    <property type="match status" value="1"/>
</dbReference>
<name>A0A1S1Z2H1_FLAPC</name>
<proteinExistence type="predicted"/>
<dbReference type="PANTHER" id="PTHR30160">
    <property type="entry name" value="TETRAACYLDISACCHARIDE 4'-KINASE-RELATED"/>
    <property type="match status" value="1"/>
</dbReference>
<evidence type="ECO:0000256" key="2">
    <source>
        <dbReference type="ARBA" id="ARBA00022679"/>
    </source>
</evidence>
<comment type="caution">
    <text evidence="3">The sequence shown here is derived from an EMBL/GenBank/DDBJ whole genome shotgun (WGS) entry which is preliminary data.</text>
</comment>
<dbReference type="AlphaFoldDB" id="A0A1S1Z2H1"/>
<evidence type="ECO:0008006" key="5">
    <source>
        <dbReference type="Google" id="ProtNLM"/>
    </source>
</evidence>
<keyword evidence="2" id="KW-0808">Transferase</keyword>
<dbReference type="InterPro" id="IPR002201">
    <property type="entry name" value="Glyco_trans_9"/>
</dbReference>
<protein>
    <recommendedName>
        <fullName evidence="5">Glycosyl transferase family 9</fullName>
    </recommendedName>
</protein>
<dbReference type="Proteomes" id="UP000179797">
    <property type="component" value="Unassembled WGS sequence"/>
</dbReference>
<evidence type="ECO:0000313" key="4">
    <source>
        <dbReference type="Proteomes" id="UP000179797"/>
    </source>
</evidence>
<dbReference type="GO" id="GO:0005829">
    <property type="term" value="C:cytosol"/>
    <property type="evidence" value="ECO:0007669"/>
    <property type="project" value="TreeGrafter"/>
</dbReference>
<keyword evidence="4" id="KW-1185">Reference proteome</keyword>
<keyword evidence="1" id="KW-0328">Glycosyltransferase</keyword>
<reference evidence="3 4" key="1">
    <citation type="journal article" date="2012" name="Int. J. Syst. Evol. Microbiol.">
        <title>Flammeovirga pacifica sp. nov., isolated from deep-sea sediment.</title>
        <authorList>
            <person name="Xu H."/>
            <person name="Fu Y."/>
            <person name="Yang N."/>
            <person name="Ding Z."/>
            <person name="Lai Q."/>
            <person name="Zeng R."/>
        </authorList>
    </citation>
    <scope>NUCLEOTIDE SEQUENCE [LARGE SCALE GENOMIC DNA]</scope>
    <source>
        <strain evidence="4">DSM 24597 / LMG 26175 / WPAGA1</strain>
    </source>
</reference>